<dbReference type="EMBL" id="NART01000058">
    <property type="protein sequence ID" value="OTQ08978.1"/>
    <property type="molecule type" value="Genomic_DNA"/>
</dbReference>
<sequence length="153" mass="17886">MYVQFNKIFHDLLNAYGDLEKPDFHFVMKSYRSLKYQSVLNDISSLFNITDHTDLNYDVCISIQIEHCKKTSFLYLSLVSTYAFLCHGDKVITCNDVLYQEFSDLINILYSYDFILLNKDELLYEFDIDTSQFDSENKKASVLALLFSFGLSI</sequence>
<reference evidence="3 4" key="1">
    <citation type="submission" date="2017-03" db="EMBL/GenBank/DDBJ databases">
        <title>Comparative genomics of honeybee gut symbionts reveal geographically distinct and subgroup specific antibiotic resistance.</title>
        <authorList>
            <person name="Ludvigsen J."/>
            <person name="Porcellato D."/>
            <person name="Labee-Lund T.M."/>
            <person name="Amdam G.V."/>
            <person name="Rudi K."/>
        </authorList>
    </citation>
    <scope>NUCLEOTIDE SEQUENCE [LARGE SCALE GENOMIC DNA]</scope>
    <source>
        <strain evidence="1 4">A-7-12</strain>
        <strain evidence="2 3">A-9-12</strain>
    </source>
</reference>
<evidence type="ECO:0000313" key="4">
    <source>
        <dbReference type="Proteomes" id="UP000194977"/>
    </source>
</evidence>
<dbReference type="RefSeq" id="WP_065601637.1">
    <property type="nucleotide sequence ID" value="NZ_CAMLEZ010000011.1"/>
</dbReference>
<dbReference type="AlphaFoldDB" id="A0A242NER2"/>
<dbReference type="Proteomes" id="UP000194800">
    <property type="component" value="Unassembled WGS sequence"/>
</dbReference>
<dbReference type="EMBL" id="NARP01000034">
    <property type="protein sequence ID" value="OTP98296.1"/>
    <property type="molecule type" value="Genomic_DNA"/>
</dbReference>
<organism evidence="1 4">
    <name type="scientific">Gilliamella apicola</name>
    <dbReference type="NCBI Taxonomy" id="1196095"/>
    <lineage>
        <taxon>Bacteria</taxon>
        <taxon>Pseudomonadati</taxon>
        <taxon>Pseudomonadota</taxon>
        <taxon>Gammaproteobacteria</taxon>
        <taxon>Orbales</taxon>
        <taxon>Orbaceae</taxon>
        <taxon>Gilliamella</taxon>
    </lineage>
</organism>
<dbReference type="OrthoDB" id="3705005at2"/>
<name>A0A242NER2_9GAMM</name>
<accession>A0A242NER2</accession>
<evidence type="ECO:0000313" key="3">
    <source>
        <dbReference type="Proteomes" id="UP000194800"/>
    </source>
</evidence>
<evidence type="ECO:0000313" key="2">
    <source>
        <dbReference type="EMBL" id="OTQ08978.1"/>
    </source>
</evidence>
<protein>
    <submittedName>
        <fullName evidence="1">Uncharacterized protein</fullName>
    </submittedName>
</protein>
<proteinExistence type="predicted"/>
<gene>
    <name evidence="2" type="ORF">B6C91_10600</name>
    <name evidence="1" type="ORF">B6D08_11660</name>
</gene>
<keyword evidence="3" id="KW-1185">Reference proteome</keyword>
<evidence type="ECO:0000313" key="1">
    <source>
        <dbReference type="EMBL" id="OTP98296.1"/>
    </source>
</evidence>
<dbReference type="Proteomes" id="UP000194977">
    <property type="component" value="Unassembled WGS sequence"/>
</dbReference>
<comment type="caution">
    <text evidence="1">The sequence shown here is derived from an EMBL/GenBank/DDBJ whole genome shotgun (WGS) entry which is preliminary data.</text>
</comment>